<protein>
    <submittedName>
        <fullName evidence="1">Uncharacterized protein</fullName>
    </submittedName>
</protein>
<dbReference type="EMBL" id="BJVY01000043">
    <property type="protein sequence ID" value="GEL74168.1"/>
    <property type="molecule type" value="Genomic_DNA"/>
</dbReference>
<proteinExistence type="predicted"/>
<comment type="caution">
    <text evidence="1">The sequence shown here is derived from an EMBL/GenBank/DDBJ whole genome shotgun (WGS) entry which is preliminary data.</text>
</comment>
<gene>
    <name evidence="1" type="ORF">MVI01_59520</name>
</gene>
<sequence>MLWTSDAARVPAAAFGWEAAACVAVGVWGTKTAPSFVSIEGVVPSSPGRAGWNELVAAEEVVRGEDVVSRAVSVVGRAERGERRGPTTLVMPSLSTQWASRLLPPCIFSTRP</sequence>
<accession>A0A511HKR4</accession>
<dbReference type="Proteomes" id="UP000321224">
    <property type="component" value="Unassembled WGS sequence"/>
</dbReference>
<evidence type="ECO:0000313" key="2">
    <source>
        <dbReference type="Proteomes" id="UP000321224"/>
    </source>
</evidence>
<evidence type="ECO:0000313" key="1">
    <source>
        <dbReference type="EMBL" id="GEL74168.1"/>
    </source>
</evidence>
<dbReference type="AlphaFoldDB" id="A0A511HKR4"/>
<organism evidence="1 2">
    <name type="scientific">Myxococcus virescens</name>
    <dbReference type="NCBI Taxonomy" id="83456"/>
    <lineage>
        <taxon>Bacteria</taxon>
        <taxon>Pseudomonadati</taxon>
        <taxon>Myxococcota</taxon>
        <taxon>Myxococcia</taxon>
        <taxon>Myxococcales</taxon>
        <taxon>Cystobacterineae</taxon>
        <taxon>Myxococcaceae</taxon>
        <taxon>Myxococcus</taxon>
    </lineage>
</organism>
<name>A0A511HKR4_9BACT</name>
<reference evidence="1 2" key="1">
    <citation type="submission" date="2019-07" db="EMBL/GenBank/DDBJ databases">
        <title>Whole genome shotgun sequence of Myxococcus virescens NBRC 100334.</title>
        <authorList>
            <person name="Hosoyama A."/>
            <person name="Uohara A."/>
            <person name="Ohji S."/>
            <person name="Ichikawa N."/>
        </authorList>
    </citation>
    <scope>NUCLEOTIDE SEQUENCE [LARGE SCALE GENOMIC DNA]</scope>
    <source>
        <strain evidence="1 2">NBRC 100334</strain>
    </source>
</reference>